<dbReference type="PANTHER" id="PTHR14791">
    <property type="entry name" value="BOMB/KIRA PROTEINS"/>
    <property type="match status" value="1"/>
</dbReference>
<dbReference type="AlphaFoldDB" id="A0A1S4E3A8"/>
<dbReference type="SUPFAM" id="SSF51045">
    <property type="entry name" value="WW domain"/>
    <property type="match status" value="1"/>
</dbReference>
<feature type="compositionally biased region" description="Low complexity" evidence="1">
    <location>
        <begin position="130"/>
        <end position="146"/>
    </location>
</feature>
<protein>
    <submittedName>
        <fullName evidence="5">Protein CURLY FLAG LEAF 1 isoform X2</fullName>
    </submittedName>
</protein>
<proteinExistence type="predicted"/>
<evidence type="ECO:0000256" key="1">
    <source>
        <dbReference type="SAM" id="MobiDB-lite"/>
    </source>
</evidence>
<dbReference type="PANTHER" id="PTHR14791:SF29">
    <property type="entry name" value="PROTEIN KIBRA"/>
    <property type="match status" value="1"/>
</dbReference>
<evidence type="ECO:0000259" key="2">
    <source>
        <dbReference type="Pfam" id="PF24747"/>
    </source>
</evidence>
<keyword evidence="4" id="KW-1185">Reference proteome</keyword>
<dbReference type="Proteomes" id="UP001652600">
    <property type="component" value="Chromosome 11"/>
</dbReference>
<organism evidence="4 5">
    <name type="scientific">Cucumis melo</name>
    <name type="common">Muskmelon</name>
    <dbReference type="NCBI Taxonomy" id="3656"/>
    <lineage>
        <taxon>Eukaryota</taxon>
        <taxon>Viridiplantae</taxon>
        <taxon>Streptophyta</taxon>
        <taxon>Embryophyta</taxon>
        <taxon>Tracheophyta</taxon>
        <taxon>Spermatophyta</taxon>
        <taxon>Magnoliopsida</taxon>
        <taxon>eudicotyledons</taxon>
        <taxon>Gunneridae</taxon>
        <taxon>Pentapetalae</taxon>
        <taxon>rosids</taxon>
        <taxon>fabids</taxon>
        <taxon>Cucurbitales</taxon>
        <taxon>Cucurbitaceae</taxon>
        <taxon>Benincaseae</taxon>
        <taxon>Cucumis</taxon>
    </lineage>
</organism>
<accession>A0A1S4E3A8</accession>
<evidence type="ECO:0000313" key="5">
    <source>
        <dbReference type="RefSeq" id="XP_016902460.2"/>
    </source>
</evidence>
<dbReference type="EnsemblPlants" id="MELO3C022347.2.1">
    <property type="protein sequence ID" value="MELO3C022347.2.1"/>
    <property type="gene ID" value="MELO3C022347.2"/>
</dbReference>
<evidence type="ECO:0000313" key="4">
    <source>
        <dbReference type="Proteomes" id="UP001652600"/>
    </source>
</evidence>
<accession>A0A9I9DR73</accession>
<reference evidence="3" key="1">
    <citation type="submission" date="2023-03" db="UniProtKB">
        <authorList>
            <consortium name="EnsemblPlants"/>
        </authorList>
    </citation>
    <scope>IDENTIFICATION</scope>
</reference>
<dbReference type="InterPro" id="IPR051105">
    <property type="entry name" value="WWC/KIBRA_Hippo_Reg"/>
</dbReference>
<dbReference type="KEGG" id="cmo:103498882"/>
<sequence length="201" mass="22281">MKSPDMAAVTDSLEQSFRNFSLNHRLSSAAPSSAGVRRSPSSFSSSSSSSDDEPHLPLHQHNRFDTILELNSHISLPPFWEQCLDLKTGEVYYRNCRTGMKVKEDPRTAVAHSRDLYSEDDGEDGDESSSDGGSEESCSSSSYGGSRQQYPAENVEDVLVVAGCKRCFMYFMVPKQVEDCPKCSSSRLVHFDRSDESNGFP</sequence>
<dbReference type="Gene3D" id="2.20.70.10">
    <property type="match status" value="1"/>
</dbReference>
<feature type="compositionally biased region" description="Basic and acidic residues" evidence="1">
    <location>
        <begin position="105"/>
        <end position="117"/>
    </location>
</feature>
<feature type="compositionally biased region" description="Acidic residues" evidence="1">
    <location>
        <begin position="118"/>
        <end position="129"/>
    </location>
</feature>
<dbReference type="InParanoid" id="A0A1S4E3A8"/>
<dbReference type="FunCoup" id="A0A1S4E3A8">
    <property type="interactions" value="414"/>
</dbReference>
<evidence type="ECO:0000313" key="3">
    <source>
        <dbReference type="EnsemblPlants" id="MELO3C022347.2.1"/>
    </source>
</evidence>
<dbReference type="eggNOG" id="ENOG502RXWN">
    <property type="taxonomic scope" value="Eukaryota"/>
</dbReference>
<dbReference type="Gramene" id="MELO3C022347.2.1">
    <property type="protein sequence ID" value="MELO3C022347.2.1"/>
    <property type="gene ID" value="MELO3C022347.2"/>
</dbReference>
<dbReference type="RefSeq" id="XP_016902460.2">
    <property type="nucleotide sequence ID" value="XM_017046971.2"/>
</dbReference>
<dbReference type="GeneID" id="103498882"/>
<reference evidence="5" key="2">
    <citation type="submission" date="2025-05" db="UniProtKB">
        <authorList>
            <consortium name="RefSeq"/>
        </authorList>
    </citation>
    <scope>IDENTIFICATION</scope>
    <source>
        <tissue evidence="5">Stem</tissue>
    </source>
</reference>
<name>A0A1S4E3A8_CUCME</name>
<feature type="region of interest" description="Disordered" evidence="1">
    <location>
        <begin position="28"/>
        <end position="58"/>
    </location>
</feature>
<feature type="domain" description="GIR1-like zinc ribbon" evidence="2">
    <location>
        <begin position="159"/>
        <end position="191"/>
    </location>
</feature>
<gene>
    <name evidence="5" type="primary">LOC103498882</name>
</gene>
<feature type="region of interest" description="Disordered" evidence="1">
    <location>
        <begin position="105"/>
        <end position="149"/>
    </location>
</feature>
<feature type="compositionally biased region" description="Low complexity" evidence="1">
    <location>
        <begin position="28"/>
        <end position="49"/>
    </location>
</feature>
<dbReference type="InterPro" id="IPR056440">
    <property type="entry name" value="Zn-ribbon_GIR1"/>
</dbReference>
<dbReference type="InterPro" id="IPR036020">
    <property type="entry name" value="WW_dom_sf"/>
</dbReference>
<dbReference type="Pfam" id="PF24747">
    <property type="entry name" value="Zn-ribbon_GIR1"/>
    <property type="match status" value="1"/>
</dbReference>